<dbReference type="Proteomes" id="UP000273325">
    <property type="component" value="Segment"/>
</dbReference>
<evidence type="ECO:0000313" key="1">
    <source>
        <dbReference type="EMBL" id="AMH87739.1"/>
    </source>
</evidence>
<keyword evidence="2" id="KW-1185">Reference proteome</keyword>
<accession>A0A140CTT2</accession>
<evidence type="ECO:0000313" key="2">
    <source>
        <dbReference type="Proteomes" id="UP000273325"/>
    </source>
</evidence>
<sequence length="207" mass="23259">MQMTHIYDAEIRLRGDGTSDAGPTHFFFYANSMYKPWAGVNTNSAEGGLSIDRQPRYFDQMEKIYNHHVVIGSKMTVKFSAAGLDTAAPTRLALRQTDTNIWDSATSNPQMFAEFGDGKDRILMATANVPVVMTSKYSAKKRFGKGILANSELKCSDNGNCSEGWYYNMIVQNMNPNAPNDVWAIVRIEYITVWFEIKPTNQSTIET</sequence>
<dbReference type="EMBL" id="KT732819">
    <property type="protein sequence ID" value="AMH87739.1"/>
    <property type="molecule type" value="Genomic_DNA"/>
</dbReference>
<proteinExistence type="predicted"/>
<protein>
    <submittedName>
        <fullName evidence="1">Putative capsid protein</fullName>
    </submittedName>
</protein>
<organism evidence="1 2">
    <name type="scientific">Pacific flying fox faeces associated circular DNA virus-4</name>
    <dbReference type="NCBI Taxonomy" id="1796013"/>
    <lineage>
        <taxon>Viruses</taxon>
        <taxon>Monodnaviria</taxon>
        <taxon>Shotokuvirae</taxon>
        <taxon>Cressdnaviricota</taxon>
        <taxon>Arfiviricetes</taxon>
        <taxon>Rohanvirales</taxon>
        <taxon>Adamaviridae</taxon>
        <taxon>Nurnevirus</taxon>
        <taxon>Nurnevirus wethil</taxon>
    </lineage>
</organism>
<reference evidence="2" key="1">
    <citation type="journal article" date="2016" name="Infect. Genet. Evol.">
        <title>Cycloviruses, gemycircularviruses and other novel replication-associated protein encoding circular viruses in Pacific flying fox (Pteropus tonganus) faeces.</title>
        <authorList>
            <person name="Male M.F."/>
            <person name="Kraberger S."/>
            <person name="Stainton D."/>
            <person name="Kami V."/>
            <person name="Varsani A."/>
        </authorList>
    </citation>
    <scope>NUCLEOTIDE SEQUENCE [LARGE SCALE GENOMIC DNA]</scope>
</reference>
<name>A0A140CTT2_9VIRU</name>